<dbReference type="RefSeq" id="WP_068899210.1">
    <property type="nucleotide sequence ID" value="NZ_JBHUIF010000020.1"/>
</dbReference>
<gene>
    <name evidence="2" type="ORF">A8L45_03380</name>
</gene>
<feature type="region of interest" description="Disordered" evidence="1">
    <location>
        <begin position="1"/>
        <end position="95"/>
    </location>
</feature>
<dbReference type="AlphaFoldDB" id="A0A1C3ER39"/>
<proteinExistence type="predicted"/>
<name>A0A1C3ER39_9GAMM</name>
<dbReference type="Proteomes" id="UP000094936">
    <property type="component" value="Unassembled WGS sequence"/>
</dbReference>
<evidence type="ECO:0000313" key="3">
    <source>
        <dbReference type="Proteomes" id="UP000094936"/>
    </source>
</evidence>
<feature type="compositionally biased region" description="Basic residues" evidence="1">
    <location>
        <begin position="81"/>
        <end position="91"/>
    </location>
</feature>
<feature type="compositionally biased region" description="Polar residues" evidence="1">
    <location>
        <begin position="1"/>
        <end position="18"/>
    </location>
</feature>
<dbReference type="OrthoDB" id="9886438at2"/>
<reference evidence="2 3" key="1">
    <citation type="submission" date="2016-05" db="EMBL/GenBank/DDBJ databases">
        <title>Genomic Taxonomy of the Vibrionaceae.</title>
        <authorList>
            <person name="Gomez-Gil B."/>
            <person name="Enciso-Ibarra J."/>
        </authorList>
    </citation>
    <scope>NUCLEOTIDE SEQUENCE [LARGE SCALE GENOMIC DNA]</scope>
    <source>
        <strain evidence="2 3">CAIM 1920</strain>
    </source>
</reference>
<comment type="caution">
    <text evidence="2">The sequence shown here is derived from an EMBL/GenBank/DDBJ whole genome shotgun (WGS) entry which is preliminary data.</text>
</comment>
<dbReference type="EMBL" id="LYBM01000003">
    <property type="protein sequence ID" value="ODA35669.1"/>
    <property type="molecule type" value="Genomic_DNA"/>
</dbReference>
<protein>
    <submittedName>
        <fullName evidence="2">Uncharacterized protein</fullName>
    </submittedName>
</protein>
<feature type="compositionally biased region" description="Basic and acidic residues" evidence="1">
    <location>
        <begin position="19"/>
        <end position="34"/>
    </location>
</feature>
<evidence type="ECO:0000256" key="1">
    <source>
        <dbReference type="SAM" id="MobiDB-lite"/>
    </source>
</evidence>
<accession>A0A1C3ER39</accession>
<evidence type="ECO:0000313" key="2">
    <source>
        <dbReference type="EMBL" id="ODA35669.1"/>
    </source>
</evidence>
<organism evidence="2 3">
    <name type="scientific">Veronia pacifica</name>
    <dbReference type="NCBI Taxonomy" id="1080227"/>
    <lineage>
        <taxon>Bacteria</taxon>
        <taxon>Pseudomonadati</taxon>
        <taxon>Pseudomonadota</taxon>
        <taxon>Gammaproteobacteria</taxon>
        <taxon>Vibrionales</taxon>
        <taxon>Vibrionaceae</taxon>
        <taxon>Veronia</taxon>
    </lineage>
</organism>
<sequence length="258" mass="28219">MADNKSIGSPPSSTADASHTNHNDKHVEQKKSDEVLENIPMNSRGNASVSQQGETTDSQQRAIKQSENSNNEQTRATEKKSRAKQARKNQRKSQLLDKELQLAGSSNIAISQFLTQLSAARADNAPKKNESIKDIMSKVESSFFTAQQKADAAQMMNSTQATQSKADIVATNQLIHSMSNLINDIKQLYPMNAVIRHPKLGEIKVKVDNPSGDAWELEIQAESDESLLRLASMKKKLEEGLSDETNSGVNISLVGTTA</sequence>
<keyword evidence="3" id="KW-1185">Reference proteome</keyword>
<dbReference type="STRING" id="1080227.A8L45_03380"/>
<feature type="compositionally biased region" description="Polar residues" evidence="1">
    <location>
        <begin position="40"/>
        <end position="74"/>
    </location>
</feature>